<dbReference type="PATRIC" id="fig|702459.3.peg.543"/>
<dbReference type="eggNOG" id="ENOG5032RYJ">
    <property type="taxonomic scope" value="Bacteria"/>
</dbReference>
<reference evidence="1 2" key="1">
    <citation type="journal article" date="2010" name="Proc. Natl. Acad. Sci. U.S.A.">
        <title>Genome analysis of Bifidobacterium bifidum PRL2010 reveals metabolic pathways for host-derived glycan foraging.</title>
        <authorList>
            <person name="Turroni F."/>
            <person name="Bottacini F."/>
            <person name="Foroni E."/>
            <person name="Mulder I."/>
            <person name="Kim J.H."/>
            <person name="Zomer A."/>
            <person name="Sanchez B."/>
            <person name="Bidossi A."/>
            <person name="Ferrarini A."/>
            <person name="Giubellini V."/>
            <person name="Delledonne M."/>
            <person name="Henrissat B."/>
            <person name="Coutinho P."/>
            <person name="Oggioni M."/>
            <person name="Fitzgerald G.F."/>
            <person name="Mills D."/>
            <person name="Margolles A."/>
            <person name="Kelly D."/>
            <person name="van Sinderen D."/>
            <person name="Ventura M."/>
        </authorList>
    </citation>
    <scope>NUCLEOTIDE SEQUENCE [LARGE SCALE GENOMIC DNA]</scope>
    <source>
        <strain evidence="1 2">PRL2010</strain>
    </source>
</reference>
<dbReference type="AlphaFoldDB" id="A0A0H3EBR2"/>
<dbReference type="HOGENOM" id="CLU_132148_0_0_11"/>
<dbReference type="Pfam" id="PF13811">
    <property type="entry name" value="DUF4186"/>
    <property type="match status" value="1"/>
</dbReference>
<sequence>MDGEMERVLPDDADDGAERRWIDDTLNRLSRSSFRAKFELSAKDRAYARAKGKAMIDRHARELLRARIGAANPRNDGRQTPWRGHPVFTAQHATATCCRGCIAKWHHLPQGRELTDAEIDRLADLVMAWIERDLIRHPAV</sequence>
<proteinExistence type="predicted"/>
<dbReference type="OrthoDB" id="3781311at2"/>
<dbReference type="EMBL" id="CP001840">
    <property type="protein sequence ID" value="ADP35620.1"/>
    <property type="molecule type" value="Genomic_DNA"/>
</dbReference>
<accession>A0A0H3EBR2</accession>
<organism evidence="1 2">
    <name type="scientific">Bifidobacterium bifidum (strain PRL2010)</name>
    <dbReference type="NCBI Taxonomy" id="702459"/>
    <lineage>
        <taxon>Bacteria</taxon>
        <taxon>Bacillati</taxon>
        <taxon>Actinomycetota</taxon>
        <taxon>Actinomycetes</taxon>
        <taxon>Bifidobacteriales</taxon>
        <taxon>Bifidobacteriaceae</taxon>
        <taxon>Bifidobacterium</taxon>
    </lineage>
</organism>
<protein>
    <recommendedName>
        <fullName evidence="3">DUF4186 domain-containing protein</fullName>
    </recommendedName>
</protein>
<dbReference type="InterPro" id="IPR020378">
    <property type="entry name" value="DUF4186"/>
</dbReference>
<name>A0A0H3EBR2_BIFBP</name>
<evidence type="ECO:0000313" key="2">
    <source>
        <dbReference type="Proteomes" id="UP000002312"/>
    </source>
</evidence>
<evidence type="ECO:0008006" key="3">
    <source>
        <dbReference type="Google" id="ProtNLM"/>
    </source>
</evidence>
<dbReference type="KEGG" id="bbp:BBPR_0521"/>
<gene>
    <name evidence="1" type="ordered locus">BBPR_0521</name>
</gene>
<dbReference type="Proteomes" id="UP000002312">
    <property type="component" value="Chromosome"/>
</dbReference>
<evidence type="ECO:0000313" key="1">
    <source>
        <dbReference type="EMBL" id="ADP35620.1"/>
    </source>
</evidence>